<dbReference type="GO" id="GO:0016020">
    <property type="term" value="C:membrane"/>
    <property type="evidence" value="ECO:0007669"/>
    <property type="project" value="UniProtKB-SubCell"/>
</dbReference>
<feature type="region of interest" description="Disordered" evidence="6">
    <location>
        <begin position="1"/>
        <end position="63"/>
    </location>
</feature>
<keyword evidence="5" id="KW-0472">Membrane</keyword>
<dbReference type="Proteomes" id="UP000749646">
    <property type="component" value="Unassembled WGS sequence"/>
</dbReference>
<keyword evidence="4" id="KW-1133">Transmembrane helix</keyword>
<keyword evidence="8" id="KW-1185">Reference proteome</keyword>
<dbReference type="PANTHER" id="PTHR43791">
    <property type="entry name" value="PERMEASE-RELATED"/>
    <property type="match status" value="1"/>
</dbReference>
<dbReference type="Gene3D" id="1.20.1250.20">
    <property type="entry name" value="MFS general substrate transporter like domains"/>
    <property type="match status" value="1"/>
</dbReference>
<accession>A0A9P6MCD2</accession>
<protein>
    <recommendedName>
        <fullName evidence="9">Major facilitator superfamily (MFS) profile domain-containing protein</fullName>
    </recommendedName>
</protein>
<evidence type="ECO:0000313" key="7">
    <source>
        <dbReference type="EMBL" id="KAF9991874.1"/>
    </source>
</evidence>
<keyword evidence="2" id="KW-0813">Transport</keyword>
<sequence length="131" mass="15144">MNNSLQDTNTTALSTTYPKDSKRKHPYQHQHHRQQLSDDYDEDDEDTSSKTESDLEASNTVPFNHHSEEVRKLRWRIDKRLVPMLALLYLCSFLDRSNIGNAKVAGLVEDLQLKPGMYNLALSIFYVGYVI</sequence>
<dbReference type="PANTHER" id="PTHR43791:SF36">
    <property type="entry name" value="TRANSPORTER, PUTATIVE (AFU_ORTHOLOGUE AFUA_6G08340)-RELATED"/>
    <property type="match status" value="1"/>
</dbReference>
<feature type="compositionally biased region" description="Polar residues" evidence="6">
    <location>
        <begin position="1"/>
        <end position="18"/>
    </location>
</feature>
<reference evidence="7" key="1">
    <citation type="journal article" date="2020" name="Fungal Divers.">
        <title>Resolving the Mortierellaceae phylogeny through synthesis of multi-gene phylogenetics and phylogenomics.</title>
        <authorList>
            <person name="Vandepol N."/>
            <person name="Liber J."/>
            <person name="Desiro A."/>
            <person name="Na H."/>
            <person name="Kennedy M."/>
            <person name="Barry K."/>
            <person name="Grigoriev I.V."/>
            <person name="Miller A.N."/>
            <person name="O'Donnell K."/>
            <person name="Stajich J.E."/>
            <person name="Bonito G."/>
        </authorList>
    </citation>
    <scope>NUCLEOTIDE SEQUENCE</scope>
    <source>
        <strain evidence="7">MES-2147</strain>
    </source>
</reference>
<dbReference type="GO" id="GO:0022857">
    <property type="term" value="F:transmembrane transporter activity"/>
    <property type="evidence" value="ECO:0007669"/>
    <property type="project" value="TreeGrafter"/>
</dbReference>
<dbReference type="InterPro" id="IPR036259">
    <property type="entry name" value="MFS_trans_sf"/>
</dbReference>
<dbReference type="SUPFAM" id="SSF103473">
    <property type="entry name" value="MFS general substrate transporter"/>
    <property type="match status" value="1"/>
</dbReference>
<feature type="non-terminal residue" evidence="7">
    <location>
        <position position="1"/>
    </location>
</feature>
<gene>
    <name evidence="7" type="ORF">BGZ65_013003</name>
</gene>
<comment type="subcellular location">
    <subcellularLocation>
        <location evidence="1">Membrane</location>
        <topology evidence="1">Multi-pass membrane protein</topology>
    </subcellularLocation>
</comment>
<proteinExistence type="predicted"/>
<feature type="compositionally biased region" description="Basic residues" evidence="6">
    <location>
        <begin position="21"/>
        <end position="34"/>
    </location>
</feature>
<evidence type="ECO:0000256" key="4">
    <source>
        <dbReference type="ARBA" id="ARBA00022989"/>
    </source>
</evidence>
<dbReference type="OrthoDB" id="2985014at2759"/>
<name>A0A9P6MCD2_9FUNG</name>
<evidence type="ECO:0000256" key="5">
    <source>
        <dbReference type="ARBA" id="ARBA00023136"/>
    </source>
</evidence>
<dbReference type="AlphaFoldDB" id="A0A9P6MCD2"/>
<evidence type="ECO:0000256" key="1">
    <source>
        <dbReference type="ARBA" id="ARBA00004141"/>
    </source>
</evidence>
<evidence type="ECO:0008006" key="9">
    <source>
        <dbReference type="Google" id="ProtNLM"/>
    </source>
</evidence>
<evidence type="ECO:0000256" key="3">
    <source>
        <dbReference type="ARBA" id="ARBA00022692"/>
    </source>
</evidence>
<organism evidence="7 8">
    <name type="scientific">Modicella reniformis</name>
    <dbReference type="NCBI Taxonomy" id="1440133"/>
    <lineage>
        <taxon>Eukaryota</taxon>
        <taxon>Fungi</taxon>
        <taxon>Fungi incertae sedis</taxon>
        <taxon>Mucoromycota</taxon>
        <taxon>Mortierellomycotina</taxon>
        <taxon>Mortierellomycetes</taxon>
        <taxon>Mortierellales</taxon>
        <taxon>Mortierellaceae</taxon>
        <taxon>Modicella</taxon>
    </lineage>
</organism>
<dbReference type="EMBL" id="JAAAHW010002477">
    <property type="protein sequence ID" value="KAF9991874.1"/>
    <property type="molecule type" value="Genomic_DNA"/>
</dbReference>
<keyword evidence="3" id="KW-0812">Transmembrane</keyword>
<evidence type="ECO:0000313" key="8">
    <source>
        <dbReference type="Proteomes" id="UP000749646"/>
    </source>
</evidence>
<evidence type="ECO:0000256" key="2">
    <source>
        <dbReference type="ARBA" id="ARBA00022448"/>
    </source>
</evidence>
<evidence type="ECO:0000256" key="6">
    <source>
        <dbReference type="SAM" id="MobiDB-lite"/>
    </source>
</evidence>
<comment type="caution">
    <text evidence="7">The sequence shown here is derived from an EMBL/GenBank/DDBJ whole genome shotgun (WGS) entry which is preliminary data.</text>
</comment>